<organism evidence="2 3">
    <name type="scientific">Salmonella enterica I</name>
    <dbReference type="NCBI Taxonomy" id="59201"/>
    <lineage>
        <taxon>Bacteria</taxon>
        <taxon>Pseudomonadati</taxon>
        <taxon>Pseudomonadota</taxon>
        <taxon>Gammaproteobacteria</taxon>
        <taxon>Enterobacterales</taxon>
        <taxon>Enterobacteriaceae</taxon>
        <taxon>Salmonella</taxon>
    </lineage>
</organism>
<protein>
    <submittedName>
        <fullName evidence="2">Membrane protein</fullName>
    </submittedName>
</protein>
<sequence length="84" mass="9731">MNYQFCWYLFCGINIFMVVLLCAFTFIDITASAAWLIILGLVYPVAVSMRLHILHQKKAVMLRQNSAEWIVYLQGSLCKKNKAR</sequence>
<evidence type="ECO:0000313" key="3">
    <source>
        <dbReference type="Proteomes" id="UP000255509"/>
    </source>
</evidence>
<evidence type="ECO:0000313" key="2">
    <source>
        <dbReference type="EMBL" id="SUH16936.1"/>
    </source>
</evidence>
<evidence type="ECO:0000256" key="1">
    <source>
        <dbReference type="SAM" id="Phobius"/>
    </source>
</evidence>
<dbReference type="AlphaFoldDB" id="A0A379WDV4"/>
<feature type="transmembrane region" description="Helical" evidence="1">
    <location>
        <begin position="7"/>
        <end position="27"/>
    </location>
</feature>
<keyword evidence="1" id="KW-0472">Membrane</keyword>
<keyword evidence="1" id="KW-1133">Transmembrane helix</keyword>
<dbReference type="EMBL" id="UGXS01000004">
    <property type="protein sequence ID" value="SUH16936.1"/>
    <property type="molecule type" value="Genomic_DNA"/>
</dbReference>
<keyword evidence="1" id="KW-0812">Transmembrane</keyword>
<feature type="transmembrane region" description="Helical" evidence="1">
    <location>
        <begin position="33"/>
        <end position="53"/>
    </location>
</feature>
<dbReference type="Proteomes" id="UP000255509">
    <property type="component" value="Unassembled WGS sequence"/>
</dbReference>
<name>A0A379WDV4_SALET</name>
<accession>A0A379WDV4</accession>
<gene>
    <name evidence="2" type="ORF">NCTC8258_04714</name>
</gene>
<reference evidence="2 3" key="1">
    <citation type="submission" date="2018-06" db="EMBL/GenBank/DDBJ databases">
        <authorList>
            <consortium name="Pathogen Informatics"/>
            <person name="Doyle S."/>
        </authorList>
    </citation>
    <scope>NUCLEOTIDE SEQUENCE [LARGE SCALE GENOMIC DNA]</scope>
    <source>
        <strain evidence="2 3">NCTC8258</strain>
    </source>
</reference>
<proteinExistence type="predicted"/>